<dbReference type="PANTHER" id="PTHR43004:SF19">
    <property type="entry name" value="BINDING MONOOXYGENASE, PUTATIVE (JCVI)-RELATED"/>
    <property type="match status" value="1"/>
</dbReference>
<evidence type="ECO:0000256" key="2">
    <source>
        <dbReference type="ARBA" id="ARBA00022630"/>
    </source>
</evidence>
<organism evidence="6 7">
    <name type="scientific">Streptomyces spongiicola</name>
    <dbReference type="NCBI Taxonomy" id="1690221"/>
    <lineage>
        <taxon>Bacteria</taxon>
        <taxon>Bacillati</taxon>
        <taxon>Actinomycetota</taxon>
        <taxon>Actinomycetes</taxon>
        <taxon>Kitasatosporales</taxon>
        <taxon>Streptomycetaceae</taxon>
        <taxon>Streptomyces</taxon>
    </lineage>
</organism>
<proteinExistence type="predicted"/>
<dbReference type="SUPFAM" id="SSF51905">
    <property type="entry name" value="FAD/NAD(P)-binding domain"/>
    <property type="match status" value="1"/>
</dbReference>
<keyword evidence="6" id="KW-0503">Monooxygenase</keyword>
<dbReference type="GO" id="GO:0016709">
    <property type="term" value="F:oxidoreductase activity, acting on paired donors, with incorporation or reduction of molecular oxygen, NAD(P)H as one donor, and incorporation of one atom of oxygen"/>
    <property type="evidence" value="ECO:0007669"/>
    <property type="project" value="UniProtKB-ARBA"/>
</dbReference>
<dbReference type="InterPro" id="IPR002938">
    <property type="entry name" value="FAD-bd"/>
</dbReference>
<comment type="caution">
    <text evidence="6">The sequence shown here is derived from an EMBL/GenBank/DDBJ whole genome shotgun (WGS) entry which is preliminary data.</text>
</comment>
<keyword evidence="2" id="KW-0285">Flavoprotein</keyword>
<dbReference type="InterPro" id="IPR036188">
    <property type="entry name" value="FAD/NAD-bd_sf"/>
</dbReference>
<evidence type="ECO:0000256" key="4">
    <source>
        <dbReference type="SAM" id="MobiDB-lite"/>
    </source>
</evidence>
<evidence type="ECO:0000259" key="5">
    <source>
        <dbReference type="Pfam" id="PF01494"/>
    </source>
</evidence>
<evidence type="ECO:0000313" key="6">
    <source>
        <dbReference type="EMBL" id="GBQ02094.1"/>
    </source>
</evidence>
<dbReference type="AlphaFoldDB" id="A0A388T1E5"/>
<comment type="cofactor">
    <cofactor evidence="1">
        <name>FAD</name>
        <dbReference type="ChEBI" id="CHEBI:57692"/>
    </cofactor>
</comment>
<feature type="region of interest" description="Disordered" evidence="4">
    <location>
        <begin position="266"/>
        <end position="292"/>
    </location>
</feature>
<keyword evidence="3" id="KW-0274">FAD</keyword>
<dbReference type="Pfam" id="PF01494">
    <property type="entry name" value="FAD_binding_3"/>
    <property type="match status" value="1"/>
</dbReference>
<protein>
    <submittedName>
        <fullName evidence="6">Pentachlorophenol monooxygenase</fullName>
    </submittedName>
</protein>
<name>A0A388T1E5_9ACTN</name>
<dbReference type="Gene3D" id="3.40.30.120">
    <property type="match status" value="1"/>
</dbReference>
<dbReference type="InterPro" id="IPR050641">
    <property type="entry name" value="RIFMO-like"/>
</dbReference>
<gene>
    <name evidence="6" type="ORF">SSP531S_35480</name>
</gene>
<dbReference type="GO" id="GO:0071949">
    <property type="term" value="F:FAD binding"/>
    <property type="evidence" value="ECO:0007669"/>
    <property type="project" value="InterPro"/>
</dbReference>
<evidence type="ECO:0000256" key="3">
    <source>
        <dbReference type="ARBA" id="ARBA00022827"/>
    </source>
</evidence>
<dbReference type="Gene3D" id="3.30.70.2450">
    <property type="match status" value="1"/>
</dbReference>
<keyword evidence="6" id="KW-0560">Oxidoreductase</keyword>
<dbReference type="Gene3D" id="3.50.50.60">
    <property type="entry name" value="FAD/NAD(P)-binding domain"/>
    <property type="match status" value="1"/>
</dbReference>
<dbReference type="EMBL" id="BGZL01000009">
    <property type="protein sequence ID" value="GBQ02094.1"/>
    <property type="molecule type" value="Genomic_DNA"/>
</dbReference>
<evidence type="ECO:0000313" key="7">
    <source>
        <dbReference type="Proteomes" id="UP000265354"/>
    </source>
</evidence>
<feature type="region of interest" description="Disordered" evidence="4">
    <location>
        <begin position="522"/>
        <end position="558"/>
    </location>
</feature>
<sequence>MSTGGSDSPEPARRPNMEGQRSRGSRRETPVVDTDVLIAGAGPVGLTAAAELRRHGADCRIIDRLPARLPYAKAVGIQPRTLEIWDRMGMVREALDAAVPMRGQLLYEDGAERGRIDLRLPPDVPYGFAALPQYETERVIEEHLARFGTWIERATELLSFEQDRDGVLSRIATVDGGEEEVRSRFLVGCDGAHSVVRKTLGLTFEGAALPEEYMLADVEVDWGLPPGYGVRAVHHGDDGTVDDLLVCVPLPGRGRYRVSMLVPPELSAGRRPAGEQGSRSPVTHGPETGRRAPGMEHIQAVLDRLSPEPTTASAMRWSSVFRISHRLVNKYADGRVFIAGDAAHIHPPTGAQGMNTGIQDACNLAWKLALTVRGAAHPRLLDSYDAERRPIGEEVVECTVRHAAQGVRADSGDLATVILREAQLLVAYPDSPVVGPAAPGLAGPGPGDRAPDCGGLTGGVAALPLRLYDLLRDRGHVLLLHADSAAALGACAEVATAIRHLTDGQLTALVLLAPGADAGTGTGIRTGTGTDTGTAAGADAGRATGTGTGTGTAPGVRAEDEGANGGTAVAWGAPDGGTGDVTEIVGYATDTDGRHLPAFLDSRGEFARVYRSTGPAAFVVRPDGYLSVRVAPLTGAAAVAALSRELARVFRL</sequence>
<accession>A0A388T1E5</accession>
<dbReference type="PANTHER" id="PTHR43004">
    <property type="entry name" value="TRK SYSTEM POTASSIUM UPTAKE PROTEIN"/>
    <property type="match status" value="1"/>
</dbReference>
<reference evidence="6 7" key="1">
    <citation type="submission" date="2018-07" db="EMBL/GenBank/DDBJ databases">
        <title>Whole Genome Shotgun Sequence of Streptomyces spongiicola strain 531S.</title>
        <authorList>
            <person name="Dohra H."/>
            <person name="Kodani S."/>
        </authorList>
    </citation>
    <scope>NUCLEOTIDE SEQUENCE [LARGE SCALE GENOMIC DNA]</scope>
    <source>
        <strain evidence="6 7">531S</strain>
    </source>
</reference>
<feature type="compositionally biased region" description="Low complexity" evidence="4">
    <location>
        <begin position="527"/>
        <end position="543"/>
    </location>
</feature>
<dbReference type="PRINTS" id="PR00420">
    <property type="entry name" value="RNGMNOXGNASE"/>
</dbReference>
<feature type="domain" description="FAD-binding" evidence="5">
    <location>
        <begin position="33"/>
        <end position="397"/>
    </location>
</feature>
<feature type="region of interest" description="Disordered" evidence="4">
    <location>
        <begin position="1"/>
        <end position="32"/>
    </location>
</feature>
<evidence type="ECO:0000256" key="1">
    <source>
        <dbReference type="ARBA" id="ARBA00001974"/>
    </source>
</evidence>
<dbReference type="Proteomes" id="UP000265354">
    <property type="component" value="Unassembled WGS sequence"/>
</dbReference>